<accession>A0A1V4AQG4</accession>
<dbReference type="AlphaFoldDB" id="A0A1V4AQG4"/>
<dbReference type="Proteomes" id="UP000189681">
    <property type="component" value="Unassembled WGS sequence"/>
</dbReference>
<name>A0A1V4AQG4_9BACT</name>
<reference evidence="1 2" key="1">
    <citation type="journal article" date="2017" name="Water Res.">
        <title>Discovery and metagenomic analysis of an anammox bacterial enrichment related to Candidatus "Brocadia caroliniensis" in a full-scale glycerol-fed nitritation-denitritation separate centrate treatment process.</title>
        <authorList>
            <person name="Park H."/>
            <person name="Brotto A.C."/>
            <person name="van Loosdrecht M.C."/>
            <person name="Chandran K."/>
        </authorList>
    </citation>
    <scope>NUCLEOTIDE SEQUENCE [LARGE SCALE GENOMIC DNA]</scope>
    <source>
        <strain evidence="1">26THWARD</strain>
    </source>
</reference>
<evidence type="ECO:0000313" key="2">
    <source>
        <dbReference type="Proteomes" id="UP000189681"/>
    </source>
</evidence>
<protein>
    <submittedName>
        <fullName evidence="1">Uncharacterized protein</fullName>
    </submittedName>
</protein>
<evidence type="ECO:0000313" key="1">
    <source>
        <dbReference type="EMBL" id="OOP55341.1"/>
    </source>
</evidence>
<dbReference type="EMBL" id="AYTS01000148">
    <property type="protein sequence ID" value="OOP55341.1"/>
    <property type="molecule type" value="Genomic_DNA"/>
</dbReference>
<organism evidence="1 2">
    <name type="scientific">Candidatus Brocadia carolinensis</name>
    <dbReference type="NCBI Taxonomy" id="1004156"/>
    <lineage>
        <taxon>Bacteria</taxon>
        <taxon>Pseudomonadati</taxon>
        <taxon>Planctomycetota</taxon>
        <taxon>Candidatus Brocadiia</taxon>
        <taxon>Candidatus Brocadiales</taxon>
        <taxon>Candidatus Brocadiaceae</taxon>
        <taxon>Candidatus Brocadia</taxon>
    </lineage>
</organism>
<proteinExistence type="predicted"/>
<gene>
    <name evidence="1" type="ORF">AYP45_14900</name>
</gene>
<comment type="caution">
    <text evidence="1">The sequence shown here is derived from an EMBL/GenBank/DDBJ whole genome shotgun (WGS) entry which is preliminary data.</text>
</comment>
<sequence length="65" mass="7281">MGVIFNNQKFLAQQSRTQFSVVKAGDCFGKDPRNDTGYALMTYGALSLQVKQSFSHKQSVPHDKE</sequence>